<evidence type="ECO:0000256" key="3">
    <source>
        <dbReference type="ARBA" id="ARBA00022485"/>
    </source>
</evidence>
<dbReference type="InterPro" id="IPR017896">
    <property type="entry name" value="4Fe4S_Fe-S-bd"/>
</dbReference>
<dbReference type="Proteomes" id="UP000068026">
    <property type="component" value="Chromosome"/>
</dbReference>
<dbReference type="Pfam" id="PF00037">
    <property type="entry name" value="Fer4"/>
    <property type="match status" value="1"/>
</dbReference>
<dbReference type="OrthoDB" id="9782387at2"/>
<evidence type="ECO:0000259" key="11">
    <source>
        <dbReference type="PROSITE" id="PS51918"/>
    </source>
</evidence>
<dbReference type="Gene3D" id="3.20.20.70">
    <property type="entry name" value="Aldolase class I"/>
    <property type="match status" value="1"/>
</dbReference>
<evidence type="ECO:0000256" key="8">
    <source>
        <dbReference type="ARBA" id="ARBA00023014"/>
    </source>
</evidence>
<reference evidence="15" key="4">
    <citation type="submission" date="2016-11" db="EMBL/GenBank/DDBJ databases">
        <authorList>
            <person name="Jaros S."/>
            <person name="Januszkiewicz K."/>
            <person name="Wedrychowicz H."/>
        </authorList>
    </citation>
    <scope>NUCLEOTIDE SEQUENCE [LARGE SCALE GENOMIC DNA]</scope>
    <source>
        <strain evidence="15">DSM 1682</strain>
    </source>
</reference>
<dbReference type="InterPro" id="IPR007197">
    <property type="entry name" value="rSAM"/>
</dbReference>
<dbReference type="PIRSF" id="PIRSF000371">
    <property type="entry name" value="PFL_act_enz"/>
    <property type="match status" value="1"/>
</dbReference>
<evidence type="ECO:0000256" key="6">
    <source>
        <dbReference type="ARBA" id="ARBA00023002"/>
    </source>
</evidence>
<evidence type="ECO:0000313" key="14">
    <source>
        <dbReference type="Proteomes" id="UP000068026"/>
    </source>
</evidence>
<feature type="domain" description="4Fe-4S ferredoxin-type" evidence="10">
    <location>
        <begin position="83"/>
        <end position="105"/>
    </location>
</feature>
<gene>
    <name evidence="12" type="primary">hpdA</name>
    <name evidence="12" type="ORF">CPRO_22310</name>
    <name evidence="13" type="ORF">SAMN02745151_02005</name>
</gene>
<sequence length="302" mass="34135">MGECSNTGIVIQMQDYSIHDGDGVRTTIFLAGCNLRCQWCANPESWTTKSKLVFYRHKCVGCMKCANVCPMDLVPCNMERPNDICTACGKCVAVCAQKALDIACTEKSVDTLVKKIERDALFFRYSGGGVTFSGGEPFLQHKFMRVLLNRFEELGIESWVETCGYFDFEAVQDLLPKFSHIFFDLKHMDSEKHKEFTGCGNEIILENAIKVYQTGVPMTIRIPTIVEVNISDDNIEKTAQFIKENLPKANVELLPYHGLGKAKYISLGIEEKFIDFTTPTATQIQHAYEIFKKNGIDVIEYR</sequence>
<dbReference type="EMBL" id="CP014223">
    <property type="protein sequence ID" value="AMJ41811.1"/>
    <property type="molecule type" value="Genomic_DNA"/>
</dbReference>
<evidence type="ECO:0000256" key="7">
    <source>
        <dbReference type="ARBA" id="ARBA00023004"/>
    </source>
</evidence>
<name>A0A120MKC1_ANAPI</name>
<dbReference type="SFLD" id="SFLDG01118">
    <property type="entry name" value="activating_enzymes__group_2"/>
    <property type="match status" value="1"/>
</dbReference>
<dbReference type="Proteomes" id="UP000184204">
    <property type="component" value="Unassembled WGS sequence"/>
</dbReference>
<dbReference type="InterPro" id="IPR001989">
    <property type="entry name" value="Radical_activat_CS"/>
</dbReference>
<dbReference type="InterPro" id="IPR012839">
    <property type="entry name" value="Organic_radical_activase"/>
</dbReference>
<dbReference type="NCBIfam" id="TIGR02494">
    <property type="entry name" value="PFLE_PFLC"/>
    <property type="match status" value="1"/>
</dbReference>
<feature type="domain" description="Radical SAM core" evidence="11">
    <location>
        <begin position="19"/>
        <end position="297"/>
    </location>
</feature>
<dbReference type="SUPFAM" id="SSF54862">
    <property type="entry name" value="4Fe-4S ferredoxins"/>
    <property type="match status" value="1"/>
</dbReference>
<dbReference type="GO" id="GO:0051539">
    <property type="term" value="F:4 iron, 4 sulfur cluster binding"/>
    <property type="evidence" value="ECO:0007669"/>
    <property type="project" value="UniProtKB-KW"/>
</dbReference>
<dbReference type="SFLD" id="SFLDG01066">
    <property type="entry name" value="organic_radical-activating_enz"/>
    <property type="match status" value="1"/>
</dbReference>
<dbReference type="InterPro" id="IPR034457">
    <property type="entry name" value="Organic_radical-activating"/>
</dbReference>
<keyword evidence="13" id="KW-0456">Lyase</keyword>
<dbReference type="EC" id="1.97.1.-" evidence="12"/>
<accession>A0A120MKC1</accession>
<evidence type="ECO:0000313" key="12">
    <source>
        <dbReference type="EMBL" id="AMJ41811.1"/>
    </source>
</evidence>
<evidence type="ECO:0000313" key="15">
    <source>
        <dbReference type="Proteomes" id="UP000184204"/>
    </source>
</evidence>
<keyword evidence="13" id="KW-0670">Pyruvate</keyword>
<keyword evidence="5" id="KW-0479">Metal-binding</keyword>
<keyword evidence="8" id="KW-0411">Iron-sulfur</keyword>
<dbReference type="PROSITE" id="PS51918">
    <property type="entry name" value="RADICAL_SAM"/>
    <property type="match status" value="1"/>
</dbReference>
<comment type="catalytic activity">
    <reaction evidence="9">
        <text>glycyl-[protein] + reduced [flavodoxin] + S-adenosyl-L-methionine = glycin-2-yl radical-[protein] + semiquinone [flavodoxin] + 5'-deoxyadenosine + L-methionine + H(+)</text>
        <dbReference type="Rhea" id="RHEA:61976"/>
        <dbReference type="Rhea" id="RHEA-COMP:10622"/>
        <dbReference type="Rhea" id="RHEA-COMP:14480"/>
        <dbReference type="Rhea" id="RHEA-COMP:15993"/>
        <dbReference type="Rhea" id="RHEA-COMP:15994"/>
        <dbReference type="ChEBI" id="CHEBI:15378"/>
        <dbReference type="ChEBI" id="CHEBI:17319"/>
        <dbReference type="ChEBI" id="CHEBI:29947"/>
        <dbReference type="ChEBI" id="CHEBI:32722"/>
        <dbReference type="ChEBI" id="CHEBI:57618"/>
        <dbReference type="ChEBI" id="CHEBI:57844"/>
        <dbReference type="ChEBI" id="CHEBI:59789"/>
        <dbReference type="ChEBI" id="CHEBI:140311"/>
    </reaction>
</comment>
<dbReference type="PANTHER" id="PTHR30352">
    <property type="entry name" value="PYRUVATE FORMATE-LYASE-ACTIVATING ENZYME"/>
    <property type="match status" value="1"/>
</dbReference>
<comment type="cofactor">
    <cofactor evidence="1">
        <name>[4Fe-4S] cluster</name>
        <dbReference type="ChEBI" id="CHEBI:49883"/>
    </cofactor>
</comment>
<dbReference type="PROSITE" id="PS51379">
    <property type="entry name" value="4FE4S_FER_2"/>
    <property type="match status" value="2"/>
</dbReference>
<evidence type="ECO:0000256" key="4">
    <source>
        <dbReference type="ARBA" id="ARBA00022691"/>
    </source>
</evidence>
<dbReference type="GO" id="GO:0046872">
    <property type="term" value="F:metal ion binding"/>
    <property type="evidence" value="ECO:0007669"/>
    <property type="project" value="UniProtKB-KW"/>
</dbReference>
<evidence type="ECO:0000313" key="13">
    <source>
        <dbReference type="EMBL" id="SHE85119.1"/>
    </source>
</evidence>
<evidence type="ECO:0000256" key="1">
    <source>
        <dbReference type="ARBA" id="ARBA00001966"/>
    </source>
</evidence>
<evidence type="ECO:0000259" key="10">
    <source>
        <dbReference type="PROSITE" id="PS51379"/>
    </source>
</evidence>
<evidence type="ECO:0000256" key="5">
    <source>
        <dbReference type="ARBA" id="ARBA00022723"/>
    </source>
</evidence>
<dbReference type="SFLD" id="SFLDS00029">
    <property type="entry name" value="Radical_SAM"/>
    <property type="match status" value="1"/>
</dbReference>
<keyword evidence="14" id="KW-1185">Reference proteome</keyword>
<dbReference type="RefSeq" id="WP_066051634.1">
    <property type="nucleotide sequence ID" value="NZ_CP014223.1"/>
</dbReference>
<dbReference type="InterPro" id="IPR017900">
    <property type="entry name" value="4Fe4S_Fe_S_CS"/>
</dbReference>
<comment type="similarity">
    <text evidence="2">Belongs to the organic radical-activating enzymes family.</text>
</comment>
<dbReference type="InterPro" id="IPR040074">
    <property type="entry name" value="BssD/PflA/YjjW"/>
</dbReference>
<protein>
    <submittedName>
        <fullName evidence="12">4-hydroxyphenylacetate decarboxylase activating enzyme</fullName>
        <ecNumber evidence="12">1.97.1.-</ecNumber>
    </submittedName>
    <submittedName>
        <fullName evidence="13">Pyruvate formate lyase activating enzyme</fullName>
    </submittedName>
</protein>
<dbReference type="InterPro" id="IPR058240">
    <property type="entry name" value="rSAM_sf"/>
</dbReference>
<organism evidence="13 15">
    <name type="scientific">Anaerotignum propionicum DSM 1682</name>
    <dbReference type="NCBI Taxonomy" id="991789"/>
    <lineage>
        <taxon>Bacteria</taxon>
        <taxon>Bacillati</taxon>
        <taxon>Bacillota</taxon>
        <taxon>Clostridia</taxon>
        <taxon>Lachnospirales</taxon>
        <taxon>Anaerotignaceae</taxon>
        <taxon>Anaerotignum</taxon>
    </lineage>
</organism>
<dbReference type="KEGG" id="cpro:CPRO_22310"/>
<keyword evidence="7" id="KW-0408">Iron</keyword>
<evidence type="ECO:0000256" key="9">
    <source>
        <dbReference type="ARBA" id="ARBA00047365"/>
    </source>
</evidence>
<dbReference type="PROSITE" id="PS01087">
    <property type="entry name" value="RADICAL_ACTIVATING"/>
    <property type="match status" value="1"/>
</dbReference>
<dbReference type="SUPFAM" id="SSF102114">
    <property type="entry name" value="Radical SAM enzymes"/>
    <property type="match status" value="1"/>
</dbReference>
<keyword evidence="4" id="KW-0949">S-adenosyl-L-methionine</keyword>
<reference evidence="13" key="3">
    <citation type="submission" date="2016-11" db="EMBL/GenBank/DDBJ databases">
        <authorList>
            <person name="Varghese N."/>
            <person name="Submissions S."/>
        </authorList>
    </citation>
    <scope>NUCLEOTIDE SEQUENCE</scope>
    <source>
        <strain evidence="13">DSM 1682</strain>
    </source>
</reference>
<proteinExistence type="inferred from homology"/>
<dbReference type="GO" id="GO:0016829">
    <property type="term" value="F:lyase activity"/>
    <property type="evidence" value="ECO:0007669"/>
    <property type="project" value="UniProtKB-KW"/>
</dbReference>
<dbReference type="PANTHER" id="PTHR30352:SF4">
    <property type="entry name" value="PYRUVATE FORMATE-LYASE 2-ACTIVATING ENZYME"/>
    <property type="match status" value="1"/>
</dbReference>
<keyword evidence="6 12" id="KW-0560">Oxidoreductase</keyword>
<dbReference type="Pfam" id="PF04055">
    <property type="entry name" value="Radical_SAM"/>
    <property type="match status" value="1"/>
</dbReference>
<keyword evidence="3" id="KW-0004">4Fe-4S</keyword>
<dbReference type="PROSITE" id="PS00198">
    <property type="entry name" value="4FE4S_FER_1"/>
    <property type="match status" value="1"/>
</dbReference>
<evidence type="ECO:0000256" key="2">
    <source>
        <dbReference type="ARBA" id="ARBA00009777"/>
    </source>
</evidence>
<reference evidence="14" key="2">
    <citation type="submission" date="2016-01" db="EMBL/GenBank/DDBJ databases">
        <authorList>
            <person name="Poehlein A."/>
            <person name="Schlien K."/>
            <person name="Gottschalk G."/>
            <person name="Buckel W."/>
            <person name="Daniel R."/>
        </authorList>
    </citation>
    <scope>NUCLEOTIDE SEQUENCE [LARGE SCALE GENOMIC DNA]</scope>
    <source>
        <strain evidence="14">X2</strain>
    </source>
</reference>
<dbReference type="AlphaFoldDB" id="A0A120MKC1"/>
<feature type="domain" description="4Fe-4S ferredoxin-type" evidence="10">
    <location>
        <begin position="50"/>
        <end position="79"/>
    </location>
</feature>
<dbReference type="InterPro" id="IPR013785">
    <property type="entry name" value="Aldolase_TIM"/>
</dbReference>
<reference evidence="12 14" key="1">
    <citation type="journal article" date="2016" name="Genome Announc.">
        <title>Complete Genome Sequence of the Amino Acid-Fermenting Clostridium propionicum X2 (DSM 1682).</title>
        <authorList>
            <person name="Poehlein A."/>
            <person name="Schlien K."/>
            <person name="Chowdhury N.P."/>
            <person name="Gottschalk G."/>
            <person name="Buckel W."/>
            <person name="Daniel R."/>
        </authorList>
    </citation>
    <scope>NUCLEOTIDE SEQUENCE [LARGE SCALE GENOMIC DNA]</scope>
    <source>
        <strain evidence="12 14">X2</strain>
    </source>
</reference>
<dbReference type="EMBL" id="FQUA01000008">
    <property type="protein sequence ID" value="SHE85119.1"/>
    <property type="molecule type" value="Genomic_DNA"/>
</dbReference>
<dbReference type="GO" id="GO:0016491">
    <property type="term" value="F:oxidoreductase activity"/>
    <property type="evidence" value="ECO:0007669"/>
    <property type="project" value="UniProtKB-KW"/>
</dbReference>